<keyword evidence="6" id="KW-1185">Reference proteome</keyword>
<dbReference type="PANTHER" id="PTHR42756">
    <property type="entry name" value="TRANSCRIPTIONAL REGULATOR, MARR"/>
    <property type="match status" value="1"/>
</dbReference>
<evidence type="ECO:0000256" key="2">
    <source>
        <dbReference type="ARBA" id="ARBA00023125"/>
    </source>
</evidence>
<evidence type="ECO:0000313" key="6">
    <source>
        <dbReference type="Proteomes" id="UP000315947"/>
    </source>
</evidence>
<gene>
    <name evidence="5" type="ORF">FM037_09435</name>
</gene>
<protein>
    <submittedName>
        <fullName evidence="5">MarR family transcriptional regulator</fullName>
    </submittedName>
</protein>
<keyword evidence="1" id="KW-0805">Transcription regulation</keyword>
<dbReference type="Gene3D" id="1.10.10.10">
    <property type="entry name" value="Winged helix-like DNA-binding domain superfamily/Winged helix DNA-binding domain"/>
    <property type="match status" value="1"/>
</dbReference>
<name>A0ABX5WWF0_9GAMM</name>
<dbReference type="SUPFAM" id="SSF46785">
    <property type="entry name" value="Winged helix' DNA-binding domain"/>
    <property type="match status" value="1"/>
</dbReference>
<dbReference type="Proteomes" id="UP000315947">
    <property type="component" value="Chromosome"/>
</dbReference>
<accession>A0ABX5WWF0</accession>
<dbReference type="PROSITE" id="PS50995">
    <property type="entry name" value="HTH_MARR_2"/>
    <property type="match status" value="1"/>
</dbReference>
<dbReference type="EMBL" id="CP041614">
    <property type="protein sequence ID" value="QDO83409.1"/>
    <property type="molecule type" value="Genomic_DNA"/>
</dbReference>
<proteinExistence type="predicted"/>
<dbReference type="InterPro" id="IPR036390">
    <property type="entry name" value="WH_DNA-bd_sf"/>
</dbReference>
<evidence type="ECO:0000259" key="4">
    <source>
        <dbReference type="PROSITE" id="PS50995"/>
    </source>
</evidence>
<organism evidence="5 6">
    <name type="scientific">Shewanella psychropiezotolerans</name>
    <dbReference type="NCBI Taxonomy" id="2593655"/>
    <lineage>
        <taxon>Bacteria</taxon>
        <taxon>Pseudomonadati</taxon>
        <taxon>Pseudomonadota</taxon>
        <taxon>Gammaproteobacteria</taxon>
        <taxon>Alteromonadales</taxon>
        <taxon>Shewanellaceae</taxon>
        <taxon>Shewanella</taxon>
    </lineage>
</organism>
<dbReference type="PRINTS" id="PR00598">
    <property type="entry name" value="HTHMARR"/>
</dbReference>
<dbReference type="SMART" id="SM00347">
    <property type="entry name" value="HTH_MARR"/>
    <property type="match status" value="1"/>
</dbReference>
<reference evidence="5 6" key="1">
    <citation type="submission" date="2019-07" db="EMBL/GenBank/DDBJ databases">
        <title>Shewanella sp. YLB-06 whole genomic sequence.</title>
        <authorList>
            <person name="Yu L."/>
        </authorList>
    </citation>
    <scope>NUCLEOTIDE SEQUENCE [LARGE SCALE GENOMIC DNA]</scope>
    <source>
        <strain evidence="5 6">YLB-06</strain>
    </source>
</reference>
<dbReference type="RefSeq" id="WP_144045786.1">
    <property type="nucleotide sequence ID" value="NZ_CP041614.1"/>
</dbReference>
<dbReference type="PANTHER" id="PTHR42756:SF1">
    <property type="entry name" value="TRANSCRIPTIONAL REPRESSOR OF EMRAB OPERON"/>
    <property type="match status" value="1"/>
</dbReference>
<evidence type="ECO:0000313" key="5">
    <source>
        <dbReference type="EMBL" id="QDO83409.1"/>
    </source>
</evidence>
<evidence type="ECO:0000256" key="3">
    <source>
        <dbReference type="ARBA" id="ARBA00023163"/>
    </source>
</evidence>
<evidence type="ECO:0000256" key="1">
    <source>
        <dbReference type="ARBA" id="ARBA00023015"/>
    </source>
</evidence>
<dbReference type="InterPro" id="IPR000835">
    <property type="entry name" value="HTH_MarR-typ"/>
</dbReference>
<dbReference type="Pfam" id="PF12802">
    <property type="entry name" value="MarR_2"/>
    <property type="match status" value="1"/>
</dbReference>
<feature type="domain" description="HTH marR-type" evidence="4">
    <location>
        <begin position="4"/>
        <end position="138"/>
    </location>
</feature>
<sequence>MRAESNMGGLLGISSRLLNKKLESMFVESDLSITQMQWVLLLELEIGEYKTPAALADRMMKSRGAITQLIKALERAGMVEKKPDIDDARSYSLAITKQGIETASKGKALAHSCLENVFDNFSKDELATFSSLLKKTVKNLS</sequence>
<keyword evidence="2" id="KW-0238">DNA-binding</keyword>
<keyword evidence="3" id="KW-0804">Transcription</keyword>
<dbReference type="InterPro" id="IPR036388">
    <property type="entry name" value="WH-like_DNA-bd_sf"/>
</dbReference>